<dbReference type="Proteomes" id="UP000176431">
    <property type="component" value="Unassembled WGS sequence"/>
</dbReference>
<sequence>MESGLSRETTGQKHSNRHHIYPKSRIPMSYRAGKRKLLGDWLVLPNVPIISHNALHAIFGNRTPEEQLEFLKEICVGDILNIRIYVVYKDFFDILFGGNISFLGMAEILKKWDLSYIDKQKHADRLASLLKILNNDVKGGVSVKKYKLNNNK</sequence>
<organism evidence="1 2">
    <name type="scientific">Candidatus Azambacteria bacterium RIFCSPHIGHO2_01_FULL_40_24</name>
    <dbReference type="NCBI Taxonomy" id="1797301"/>
    <lineage>
        <taxon>Bacteria</taxon>
        <taxon>Candidatus Azamiibacteriota</taxon>
    </lineage>
</organism>
<evidence type="ECO:0000313" key="1">
    <source>
        <dbReference type="EMBL" id="OGD25158.1"/>
    </source>
</evidence>
<dbReference type="EMBL" id="MEYK01000021">
    <property type="protein sequence ID" value="OGD25158.1"/>
    <property type="molecule type" value="Genomic_DNA"/>
</dbReference>
<proteinExistence type="predicted"/>
<protein>
    <submittedName>
        <fullName evidence="1">Uncharacterized protein</fullName>
    </submittedName>
</protein>
<reference evidence="1 2" key="1">
    <citation type="journal article" date="2016" name="Nat. Commun.">
        <title>Thousands of microbial genomes shed light on interconnected biogeochemical processes in an aquifer system.</title>
        <authorList>
            <person name="Anantharaman K."/>
            <person name="Brown C.T."/>
            <person name="Hug L.A."/>
            <person name="Sharon I."/>
            <person name="Castelle C.J."/>
            <person name="Probst A.J."/>
            <person name="Thomas B.C."/>
            <person name="Singh A."/>
            <person name="Wilkins M.J."/>
            <person name="Karaoz U."/>
            <person name="Brodie E.L."/>
            <person name="Williams K.H."/>
            <person name="Hubbard S.S."/>
            <person name="Banfield J.F."/>
        </authorList>
    </citation>
    <scope>NUCLEOTIDE SEQUENCE [LARGE SCALE GENOMIC DNA]</scope>
</reference>
<dbReference type="AlphaFoldDB" id="A0A1F5B3H5"/>
<gene>
    <name evidence="1" type="ORF">A2819_02560</name>
</gene>
<name>A0A1F5B3H5_9BACT</name>
<accession>A0A1F5B3H5</accession>
<evidence type="ECO:0000313" key="2">
    <source>
        <dbReference type="Proteomes" id="UP000176431"/>
    </source>
</evidence>
<comment type="caution">
    <text evidence="1">The sequence shown here is derived from an EMBL/GenBank/DDBJ whole genome shotgun (WGS) entry which is preliminary data.</text>
</comment>